<dbReference type="Pfam" id="PF12704">
    <property type="entry name" value="MacB_PCD"/>
    <property type="match status" value="2"/>
</dbReference>
<dbReference type="Pfam" id="PF02687">
    <property type="entry name" value="FtsX"/>
    <property type="match status" value="2"/>
</dbReference>
<protein>
    <submittedName>
        <fullName evidence="10">ABC transporter permease</fullName>
    </submittedName>
</protein>
<dbReference type="InterPro" id="IPR025857">
    <property type="entry name" value="MacB_PCD"/>
</dbReference>
<dbReference type="KEGG" id="adin:H7849_12000"/>
<evidence type="ECO:0000256" key="7">
    <source>
        <dbReference type="SAM" id="Phobius"/>
    </source>
</evidence>
<keyword evidence="3 7" id="KW-0812">Transmembrane</keyword>
<dbReference type="InterPro" id="IPR003838">
    <property type="entry name" value="ABC3_permease_C"/>
</dbReference>
<comment type="similarity">
    <text evidence="6">Belongs to the ABC-4 integral membrane protein family.</text>
</comment>
<feature type="transmembrane region" description="Helical" evidence="7">
    <location>
        <begin position="281"/>
        <end position="304"/>
    </location>
</feature>
<keyword evidence="4 7" id="KW-1133">Transmembrane helix</keyword>
<dbReference type="NCBIfam" id="TIGR03434">
    <property type="entry name" value="ADOP"/>
    <property type="match status" value="1"/>
</dbReference>
<evidence type="ECO:0000256" key="1">
    <source>
        <dbReference type="ARBA" id="ARBA00004651"/>
    </source>
</evidence>
<comment type="subcellular location">
    <subcellularLocation>
        <location evidence="1">Cell membrane</location>
        <topology evidence="1">Multi-pass membrane protein</topology>
    </subcellularLocation>
</comment>
<dbReference type="PANTHER" id="PTHR30572">
    <property type="entry name" value="MEMBRANE COMPONENT OF TRANSPORTER-RELATED"/>
    <property type="match status" value="1"/>
</dbReference>
<feature type="domain" description="MacB-like periplasmic core" evidence="9">
    <location>
        <begin position="532"/>
        <end position="665"/>
    </location>
</feature>
<dbReference type="PANTHER" id="PTHR30572:SF4">
    <property type="entry name" value="ABC TRANSPORTER PERMEASE YTRF"/>
    <property type="match status" value="1"/>
</dbReference>
<evidence type="ECO:0000259" key="8">
    <source>
        <dbReference type="Pfam" id="PF02687"/>
    </source>
</evidence>
<evidence type="ECO:0000256" key="2">
    <source>
        <dbReference type="ARBA" id="ARBA00022475"/>
    </source>
</evidence>
<reference evidence="10 11" key="1">
    <citation type="submission" date="2020-08" db="EMBL/GenBank/DDBJ databases">
        <title>Edaphobacter telluris sp. nov. and Acidobacterium dinghuensis sp. nov., two acidobacteria isolated from forest soil.</title>
        <authorList>
            <person name="Fu J."/>
            <person name="Qiu L."/>
        </authorList>
    </citation>
    <scope>NUCLEOTIDE SEQUENCE [LARGE SCALE GENOMIC DNA]</scope>
    <source>
        <strain evidence="10">4Y35</strain>
    </source>
</reference>
<feature type="domain" description="ABC3 transporter permease C-terminal" evidence="8">
    <location>
        <begin position="703"/>
        <end position="815"/>
    </location>
</feature>
<dbReference type="InterPro" id="IPR017800">
    <property type="entry name" value="ADOP"/>
</dbReference>
<keyword evidence="5 7" id="KW-0472">Membrane</keyword>
<feature type="domain" description="MacB-like periplasmic core" evidence="9">
    <location>
        <begin position="35"/>
        <end position="243"/>
    </location>
</feature>
<keyword evidence="2" id="KW-1003">Cell membrane</keyword>
<sequence length="822" mass="88543">MEERGREAWQWPSLDSLWPDVRFGLRQIVRYRAFTVMAVSTLALGIGANTAIFTLIDSIMLRPLPYPHQERLMRISGNFPKGWVRAYQEHGQSFASLSGYGTDAEANVEGTDAAERVFGSTVSVNTFDTLGVHPALGSFFARENEIAGRDLVVVLSYGYWQQRFAGDLHVIGQTVRIDGVSRKILGVMPQGIRFPYADTQFVVPISFKGGDATDAWGHPFDKQAIGRLKDGVTTAAAQAEWRRLHKLLMPLFPWVMPTDWEAETTVTPLLDSIVGDTGPRLLLLLGAVGLILLIACANVANLALARAASREREMAIRGALGASGWRIVRQLLVESVLLGLLAGAAGLSAAALSLRALTRLLPADTPRIADVGLHWDVFLFAAVASVLTGVLFGLVPAMRMASPHLQKSLRSGGLSVAGRGSQFRVSMLLVVGQIGLSVVVITAAGLMLHSLYSLSQVNPGFRTGRIVTAEVSLNASACRQPGYCLAFFQQVEQKARTIAGVEDAALVDTLPMTGWDLSYIYDAEGHPRDARQVAKQAAGRTVSTGYFETVGLHLLRGRLLTDSDQSGASRAAVINQKMAETLWPGQDPIGKHLESVADEPSPGMLNPNVASIVVGVVSNTHHDSLASGFDEEVYLPMTRDNEQPQMMVLLHSHLPAAQTADGLRRAVAEIDPLVPVTHVRTLDEVVAASNSTPRSLAILLLGFGALAVGVGSVGVYSLIAYVVSWRTREIGIRLALGAPRWQIVRAVVRQSLLLAVAGSVAGLAGAIVCESLLRRFLFEVRPFDPLTFCVVPLLMLLLAVVAAWIPARRAASIDPMVALRSE</sequence>
<name>A0A7G8BQX0_9BACT</name>
<feature type="transmembrane region" description="Helical" evidence="7">
    <location>
        <begin position="696"/>
        <end position="723"/>
    </location>
</feature>
<keyword evidence="11" id="KW-1185">Reference proteome</keyword>
<feature type="domain" description="ABC3 transporter permease C-terminal" evidence="8">
    <location>
        <begin position="287"/>
        <end position="402"/>
    </location>
</feature>
<accession>A0A7G8BQX0</accession>
<feature type="transmembrane region" description="Helical" evidence="7">
    <location>
        <begin position="336"/>
        <end position="357"/>
    </location>
</feature>
<dbReference type="InterPro" id="IPR050250">
    <property type="entry name" value="Macrolide_Exporter_MacB"/>
</dbReference>
<dbReference type="GO" id="GO:0005886">
    <property type="term" value="C:plasma membrane"/>
    <property type="evidence" value="ECO:0007669"/>
    <property type="project" value="UniProtKB-SubCell"/>
</dbReference>
<proteinExistence type="inferred from homology"/>
<evidence type="ECO:0000313" key="11">
    <source>
        <dbReference type="Proteomes" id="UP000515312"/>
    </source>
</evidence>
<evidence type="ECO:0000256" key="4">
    <source>
        <dbReference type="ARBA" id="ARBA00022989"/>
    </source>
</evidence>
<dbReference type="GO" id="GO:0022857">
    <property type="term" value="F:transmembrane transporter activity"/>
    <property type="evidence" value="ECO:0007669"/>
    <property type="project" value="TreeGrafter"/>
</dbReference>
<feature type="transmembrane region" description="Helical" evidence="7">
    <location>
        <begin position="428"/>
        <end position="452"/>
    </location>
</feature>
<feature type="transmembrane region" description="Helical" evidence="7">
    <location>
        <begin position="33"/>
        <end position="56"/>
    </location>
</feature>
<organism evidence="10 11">
    <name type="scientific">Alloacidobacterium dinghuense</name>
    <dbReference type="NCBI Taxonomy" id="2763107"/>
    <lineage>
        <taxon>Bacteria</taxon>
        <taxon>Pseudomonadati</taxon>
        <taxon>Acidobacteriota</taxon>
        <taxon>Terriglobia</taxon>
        <taxon>Terriglobales</taxon>
        <taxon>Acidobacteriaceae</taxon>
        <taxon>Alloacidobacterium</taxon>
    </lineage>
</organism>
<evidence type="ECO:0000256" key="6">
    <source>
        <dbReference type="ARBA" id="ARBA00038076"/>
    </source>
</evidence>
<evidence type="ECO:0000256" key="3">
    <source>
        <dbReference type="ARBA" id="ARBA00022692"/>
    </source>
</evidence>
<evidence type="ECO:0000256" key="5">
    <source>
        <dbReference type="ARBA" id="ARBA00023136"/>
    </source>
</evidence>
<dbReference type="EMBL" id="CP060394">
    <property type="protein sequence ID" value="QNI34940.1"/>
    <property type="molecule type" value="Genomic_DNA"/>
</dbReference>
<feature type="transmembrane region" description="Helical" evidence="7">
    <location>
        <begin position="752"/>
        <end position="773"/>
    </location>
</feature>
<dbReference type="Proteomes" id="UP000515312">
    <property type="component" value="Chromosome"/>
</dbReference>
<feature type="transmembrane region" description="Helical" evidence="7">
    <location>
        <begin position="785"/>
        <end position="807"/>
    </location>
</feature>
<feature type="transmembrane region" description="Helical" evidence="7">
    <location>
        <begin position="377"/>
        <end position="398"/>
    </location>
</feature>
<gene>
    <name evidence="10" type="ORF">H7849_12000</name>
</gene>
<dbReference type="AlphaFoldDB" id="A0A7G8BQX0"/>
<evidence type="ECO:0000313" key="10">
    <source>
        <dbReference type="EMBL" id="QNI34940.1"/>
    </source>
</evidence>
<evidence type="ECO:0000259" key="9">
    <source>
        <dbReference type="Pfam" id="PF12704"/>
    </source>
</evidence>